<reference evidence="2 3" key="1">
    <citation type="submission" date="2020-08" db="EMBL/GenBank/DDBJ databases">
        <title>Genomic Encyclopedia of Type Strains, Phase IV (KMG-IV): sequencing the most valuable type-strain genomes for metagenomic binning, comparative biology and taxonomic classification.</title>
        <authorList>
            <person name="Goeker M."/>
        </authorList>
    </citation>
    <scope>NUCLEOTIDE SEQUENCE [LARGE SCALE GENOMIC DNA]</scope>
    <source>
        <strain evidence="2 3">DSM 12252</strain>
    </source>
</reference>
<protein>
    <submittedName>
        <fullName evidence="2">Uncharacterized protein</fullName>
    </submittedName>
</protein>
<keyword evidence="1" id="KW-0472">Membrane</keyword>
<dbReference type="RefSeq" id="WP_184344623.1">
    <property type="nucleotide sequence ID" value="NZ_JACHIG010000021.1"/>
</dbReference>
<proteinExistence type="predicted"/>
<accession>A0A7W7YG82</accession>
<evidence type="ECO:0000313" key="3">
    <source>
        <dbReference type="Proteomes" id="UP000590740"/>
    </source>
</evidence>
<gene>
    <name evidence="2" type="ORF">HNQ65_005246</name>
</gene>
<feature type="transmembrane region" description="Helical" evidence="1">
    <location>
        <begin position="7"/>
        <end position="28"/>
    </location>
</feature>
<evidence type="ECO:0000313" key="2">
    <source>
        <dbReference type="EMBL" id="MBB5035633.1"/>
    </source>
</evidence>
<organism evidence="2 3">
    <name type="scientific">Prosthecobacter vanneervenii</name>
    <dbReference type="NCBI Taxonomy" id="48466"/>
    <lineage>
        <taxon>Bacteria</taxon>
        <taxon>Pseudomonadati</taxon>
        <taxon>Verrucomicrobiota</taxon>
        <taxon>Verrucomicrobiia</taxon>
        <taxon>Verrucomicrobiales</taxon>
        <taxon>Verrucomicrobiaceae</taxon>
        <taxon>Prosthecobacter</taxon>
    </lineage>
</organism>
<dbReference type="Proteomes" id="UP000590740">
    <property type="component" value="Unassembled WGS sequence"/>
</dbReference>
<name>A0A7W7YG82_9BACT</name>
<dbReference type="EMBL" id="JACHIG010000021">
    <property type="protein sequence ID" value="MBB5035633.1"/>
    <property type="molecule type" value="Genomic_DNA"/>
</dbReference>
<keyword evidence="1" id="KW-1133">Transmembrane helix</keyword>
<keyword evidence="3" id="KW-1185">Reference proteome</keyword>
<evidence type="ECO:0000256" key="1">
    <source>
        <dbReference type="SAM" id="Phobius"/>
    </source>
</evidence>
<dbReference type="AlphaFoldDB" id="A0A7W7YG82"/>
<comment type="caution">
    <text evidence="2">The sequence shown here is derived from an EMBL/GenBank/DDBJ whole genome shotgun (WGS) entry which is preliminary data.</text>
</comment>
<sequence length="51" mass="5910">MKFLNRPGFYLILLLITAMLMLTLWLQWKLDSLPKRKVKQETAPAAVSHSP</sequence>
<keyword evidence="1" id="KW-0812">Transmembrane</keyword>